<dbReference type="EMBL" id="AMZH03012744">
    <property type="protein sequence ID" value="RRT50480.1"/>
    <property type="molecule type" value="Genomic_DNA"/>
</dbReference>
<accession>A0A426YFP3</accession>
<evidence type="ECO:0000313" key="2">
    <source>
        <dbReference type="Proteomes" id="UP000287651"/>
    </source>
</evidence>
<evidence type="ECO:0000313" key="1">
    <source>
        <dbReference type="EMBL" id="RRT50480.1"/>
    </source>
</evidence>
<comment type="caution">
    <text evidence="1">The sequence shown here is derived from an EMBL/GenBank/DDBJ whole genome shotgun (WGS) entry which is preliminary data.</text>
</comment>
<name>A0A426YFP3_ENSVE</name>
<sequence>MSLKKRVDRRGFIQIVRIQGLIRKTQYNRSEPFMQDRRFIAPHEMWDADSRRKAVRREPKRVASEVRAQLDSL</sequence>
<protein>
    <submittedName>
        <fullName evidence="1">Uncharacterized protein</fullName>
    </submittedName>
</protein>
<dbReference type="Proteomes" id="UP000287651">
    <property type="component" value="Unassembled WGS sequence"/>
</dbReference>
<organism evidence="1 2">
    <name type="scientific">Ensete ventricosum</name>
    <name type="common">Abyssinian banana</name>
    <name type="synonym">Musa ensete</name>
    <dbReference type="NCBI Taxonomy" id="4639"/>
    <lineage>
        <taxon>Eukaryota</taxon>
        <taxon>Viridiplantae</taxon>
        <taxon>Streptophyta</taxon>
        <taxon>Embryophyta</taxon>
        <taxon>Tracheophyta</taxon>
        <taxon>Spermatophyta</taxon>
        <taxon>Magnoliopsida</taxon>
        <taxon>Liliopsida</taxon>
        <taxon>Zingiberales</taxon>
        <taxon>Musaceae</taxon>
        <taxon>Ensete</taxon>
    </lineage>
</organism>
<gene>
    <name evidence="1" type="ORF">B296_00039973</name>
</gene>
<reference evidence="1 2" key="1">
    <citation type="journal article" date="2014" name="Agronomy (Basel)">
        <title>A Draft Genome Sequence for Ensete ventricosum, the Drought-Tolerant Tree Against Hunger.</title>
        <authorList>
            <person name="Harrison J."/>
            <person name="Moore K.A."/>
            <person name="Paszkiewicz K."/>
            <person name="Jones T."/>
            <person name="Grant M."/>
            <person name="Ambacheew D."/>
            <person name="Muzemil S."/>
            <person name="Studholme D.J."/>
        </authorList>
    </citation>
    <scope>NUCLEOTIDE SEQUENCE [LARGE SCALE GENOMIC DNA]</scope>
</reference>
<proteinExistence type="predicted"/>
<dbReference type="AlphaFoldDB" id="A0A426YFP3"/>